<dbReference type="InParanoid" id="E1ZUA8"/>
<dbReference type="KEGG" id="cvr:CHLNCDRAFT_55722"/>
<keyword evidence="5" id="KW-0966">Cell projection</keyword>
<feature type="non-terminal residue" evidence="11">
    <location>
        <position position="705"/>
    </location>
</feature>
<dbReference type="InterPro" id="IPR043597">
    <property type="entry name" value="TPH_dom"/>
</dbReference>
<organism evidence="12">
    <name type="scientific">Chlorella variabilis</name>
    <name type="common">Green alga</name>
    <dbReference type="NCBI Taxonomy" id="554065"/>
    <lineage>
        <taxon>Eukaryota</taxon>
        <taxon>Viridiplantae</taxon>
        <taxon>Chlorophyta</taxon>
        <taxon>core chlorophytes</taxon>
        <taxon>Trebouxiophyceae</taxon>
        <taxon>Chlorellales</taxon>
        <taxon>Chlorellaceae</taxon>
        <taxon>Chlorella clade</taxon>
        <taxon>Chlorella</taxon>
    </lineage>
</organism>
<evidence type="ECO:0000256" key="9">
    <source>
        <dbReference type="SAM" id="MobiDB-lite"/>
    </source>
</evidence>
<evidence type="ECO:0000256" key="7">
    <source>
        <dbReference type="ARBA" id="ARBA00034142"/>
    </source>
</evidence>
<dbReference type="GeneID" id="17350020"/>
<feature type="compositionally biased region" description="Low complexity" evidence="9">
    <location>
        <begin position="128"/>
        <end position="137"/>
    </location>
</feature>
<feature type="compositionally biased region" description="Low complexity" evidence="9">
    <location>
        <begin position="29"/>
        <end position="83"/>
    </location>
</feature>
<dbReference type="PANTHER" id="PTHR15504">
    <property type="entry name" value="NASOPHARYNGEAL EPITHELIUM SPECIFIC PROTEIN 1"/>
    <property type="match status" value="1"/>
</dbReference>
<dbReference type="OrthoDB" id="1902038at2759"/>
<dbReference type="AlphaFoldDB" id="E1ZUA8"/>
<feature type="domain" description="Trichohyalin-plectin-homology" evidence="10">
    <location>
        <begin position="168"/>
        <end position="373"/>
    </location>
</feature>
<dbReference type="eggNOG" id="ENOG502QPRZ">
    <property type="taxonomic scope" value="Eukaryota"/>
</dbReference>
<dbReference type="Proteomes" id="UP000008141">
    <property type="component" value="Unassembled WGS sequence"/>
</dbReference>
<keyword evidence="3 8" id="KW-0175">Coiled coil</keyword>
<feature type="region of interest" description="Disordered" evidence="9">
    <location>
        <begin position="252"/>
        <end position="287"/>
    </location>
</feature>
<evidence type="ECO:0000256" key="5">
    <source>
        <dbReference type="ARBA" id="ARBA00023273"/>
    </source>
</evidence>
<dbReference type="EMBL" id="GL433942">
    <property type="protein sequence ID" value="EFN50587.1"/>
    <property type="molecule type" value="Genomic_DNA"/>
</dbReference>
<dbReference type="STRING" id="554065.E1ZUA8"/>
<protein>
    <recommendedName>
        <fullName evidence="7">Cilia- and flagella-associated protein 45</fullName>
    </recommendedName>
</protein>
<evidence type="ECO:0000256" key="4">
    <source>
        <dbReference type="ARBA" id="ARBA00023069"/>
    </source>
</evidence>
<reference evidence="11 12" key="1">
    <citation type="journal article" date="2010" name="Plant Cell">
        <title>The Chlorella variabilis NC64A genome reveals adaptation to photosymbiosis, coevolution with viruses, and cryptic sex.</title>
        <authorList>
            <person name="Blanc G."/>
            <person name="Duncan G."/>
            <person name="Agarkova I."/>
            <person name="Borodovsky M."/>
            <person name="Gurnon J."/>
            <person name="Kuo A."/>
            <person name="Lindquist E."/>
            <person name="Lucas S."/>
            <person name="Pangilinan J."/>
            <person name="Polle J."/>
            <person name="Salamov A."/>
            <person name="Terry A."/>
            <person name="Yamada T."/>
            <person name="Dunigan D.D."/>
            <person name="Grigoriev I.V."/>
            <person name="Claverie J.M."/>
            <person name="Van Etten J.L."/>
        </authorList>
    </citation>
    <scope>NUCLEOTIDE SEQUENCE [LARGE SCALE GENOMIC DNA]</scope>
    <source>
        <strain evidence="11 12">NC64A</strain>
    </source>
</reference>
<accession>E1ZUA8</accession>
<feature type="domain" description="Trichohyalin-plectin-homology" evidence="10">
    <location>
        <begin position="388"/>
        <end position="463"/>
    </location>
</feature>
<feature type="region of interest" description="Disordered" evidence="9">
    <location>
        <begin position="128"/>
        <end position="155"/>
    </location>
</feature>
<evidence type="ECO:0000313" key="12">
    <source>
        <dbReference type="Proteomes" id="UP000008141"/>
    </source>
</evidence>
<keyword evidence="2" id="KW-0282">Flagellum</keyword>
<evidence type="ECO:0000256" key="2">
    <source>
        <dbReference type="ARBA" id="ARBA00022846"/>
    </source>
</evidence>
<proteinExistence type="inferred from homology"/>
<evidence type="ECO:0000256" key="3">
    <source>
        <dbReference type="ARBA" id="ARBA00023054"/>
    </source>
</evidence>
<evidence type="ECO:0000256" key="6">
    <source>
        <dbReference type="ARBA" id="ARBA00034116"/>
    </source>
</evidence>
<dbReference type="GO" id="GO:0031514">
    <property type="term" value="C:motile cilium"/>
    <property type="evidence" value="ECO:0007669"/>
    <property type="project" value="UniProtKB-SubCell"/>
</dbReference>
<feature type="compositionally biased region" description="Basic and acidic residues" evidence="9">
    <location>
        <begin position="138"/>
        <end position="155"/>
    </location>
</feature>
<evidence type="ECO:0000256" key="8">
    <source>
        <dbReference type="SAM" id="Coils"/>
    </source>
</evidence>
<dbReference type="InterPro" id="IPR033253">
    <property type="entry name" value="CFAP45"/>
</dbReference>
<keyword evidence="4" id="KW-0969">Cilium</keyword>
<dbReference type="PANTHER" id="PTHR15504:SF0">
    <property type="entry name" value="CILIA- AND FLAGELLA-ASSOCIATED PROTEIN 45"/>
    <property type="match status" value="1"/>
</dbReference>
<dbReference type="RefSeq" id="XP_005852295.1">
    <property type="nucleotide sequence ID" value="XM_005852233.1"/>
</dbReference>
<evidence type="ECO:0000313" key="11">
    <source>
        <dbReference type="EMBL" id="EFN50587.1"/>
    </source>
</evidence>
<comment type="subcellular location">
    <subcellularLocation>
        <location evidence="1">Cell projection</location>
        <location evidence="1">Cilium</location>
        <location evidence="1">Flagellum</location>
    </subcellularLocation>
</comment>
<comment type="similarity">
    <text evidence="6">Belongs to the CFAP45 family.</text>
</comment>
<sequence>MSSPSSPGLAGRHPHIKARNSYVDETLFGRPRPSSSSKSGSASPTKPGIAPGRCGGSASSSPCCSPGRPAASSGAASPGKAGSVVLTKAQLDRMLQKSPILTTAELEQRRMEAEERLEEELRQAKAVRAGREAAAAADTDKALPKSEMERMRERERREVINRAQLALLEEKEEVKQMNQMIQFSKCMATRDQQVAEKAAAKAVAAQEERRVVEEMEQRRQAALEELEERERRLVVEQKRGALTILDQLADRERERAASEEARRREGEEMKTRIQQLREEEQQREEERKAAGRALMEEVAQGNAELAERKRRMKVAEAEEAAQIAEYIRQRDAREQELADERERVARAKEVEVARLRAMQEKILDNRSAQARLRGCLAACLLGRPGLAWDEARAKRYQDELEMAQRGREAAEREKRQAMQRDLEASRVAQMARKAAQRAEAAQVEHAEFERILAVKRGILRREHVEVGGLRTSQPGIAAALARGAPAAATELVLEQPRRRDLLDRRLTEELTSQGDKYLQAWSEKCYGLRDGSPGKGAAAATAVGGSSLKARRAAAAGYSKEDADLDAAGEAGGRGGKAAGASMPFSGCRVQGTTQAVRYLDVFRHLQQQAFRHDAAFEARQLELLVLVLRSDVIHAMGDVSHQAATLLHAYLRRFPYASLGRHRGGAFQGRPFLILDEQAAWEPLAAVADLSGLSKKYIFEEAIK</sequence>
<dbReference type="Pfam" id="PF13868">
    <property type="entry name" value="TPH"/>
    <property type="match status" value="2"/>
</dbReference>
<evidence type="ECO:0000259" key="10">
    <source>
        <dbReference type="Pfam" id="PF13868"/>
    </source>
</evidence>
<gene>
    <name evidence="11" type="ORF">CHLNCDRAFT_55722</name>
</gene>
<keyword evidence="12" id="KW-1185">Reference proteome</keyword>
<feature type="region of interest" description="Disordered" evidence="9">
    <location>
        <begin position="1"/>
        <end position="112"/>
    </location>
</feature>
<name>E1ZUA8_CHLVA</name>
<evidence type="ECO:0000256" key="1">
    <source>
        <dbReference type="ARBA" id="ARBA00004230"/>
    </source>
</evidence>
<feature type="coiled-coil region" evidence="8">
    <location>
        <begin position="393"/>
        <end position="420"/>
    </location>
</feature>